<evidence type="ECO:0000313" key="4">
    <source>
        <dbReference type="EMBL" id="CAK0843487.1"/>
    </source>
</evidence>
<keyword evidence="5" id="KW-1185">Reference proteome</keyword>
<evidence type="ECO:0000259" key="3">
    <source>
        <dbReference type="SMART" id="SM00848"/>
    </source>
</evidence>
<feature type="region of interest" description="Disordered" evidence="1">
    <location>
        <begin position="134"/>
        <end position="239"/>
    </location>
</feature>
<reference evidence="4" key="1">
    <citation type="submission" date="2023-10" db="EMBL/GenBank/DDBJ databases">
        <authorList>
            <person name="Chen Y."/>
            <person name="Shah S."/>
            <person name="Dougan E. K."/>
            <person name="Thang M."/>
            <person name="Chan C."/>
        </authorList>
    </citation>
    <scope>NUCLEOTIDE SEQUENCE [LARGE SCALE GENOMIC DNA]</scope>
</reference>
<proteinExistence type="predicted"/>
<sequence>MAGSLRLHACVLCACALVGRGLEASKRARADRFDSFVRRHGRSYGPGSAEYQARQALFEARLAGAELHNSQPGRRWTHDAWNAFADRTDEELSALLGWRGPAAPPEAGLSLLARGQRQRRKDCELPEEWSWGGLNSTTASGTRAPAGRAPLLPSPWRWRCTTRSTAGRRARSRRRSSSLASRTRRRAAARGGAREVSWSCTCRTPPGTGATRSTSTRTAAGLPETPGSARPSPRWTAVT</sequence>
<comment type="caution">
    <text evidence="4">The sequence shown here is derived from an EMBL/GenBank/DDBJ whole genome shotgun (WGS) entry which is preliminary data.</text>
</comment>
<dbReference type="EMBL" id="CAUYUJ010014582">
    <property type="protein sequence ID" value="CAK0843487.1"/>
    <property type="molecule type" value="Genomic_DNA"/>
</dbReference>
<feature type="domain" description="Cathepsin propeptide inhibitor" evidence="3">
    <location>
        <begin position="33"/>
        <end position="92"/>
    </location>
</feature>
<dbReference type="SUPFAM" id="SSF54001">
    <property type="entry name" value="Cysteine proteinases"/>
    <property type="match status" value="1"/>
</dbReference>
<evidence type="ECO:0000313" key="5">
    <source>
        <dbReference type="Proteomes" id="UP001189429"/>
    </source>
</evidence>
<evidence type="ECO:0000256" key="1">
    <source>
        <dbReference type="SAM" id="MobiDB-lite"/>
    </source>
</evidence>
<dbReference type="Gene3D" id="1.10.287.2250">
    <property type="match status" value="1"/>
</dbReference>
<accession>A0ABN9TCN8</accession>
<dbReference type="InterPro" id="IPR013201">
    <property type="entry name" value="Prot_inhib_I29"/>
</dbReference>
<feature type="signal peptide" evidence="2">
    <location>
        <begin position="1"/>
        <end position="21"/>
    </location>
</feature>
<dbReference type="Pfam" id="PF08246">
    <property type="entry name" value="Inhibitor_I29"/>
    <property type="match status" value="1"/>
</dbReference>
<feature type="chain" id="PRO_5047161721" description="Cathepsin propeptide inhibitor domain-containing protein" evidence="2">
    <location>
        <begin position="22"/>
        <end position="239"/>
    </location>
</feature>
<evidence type="ECO:0000256" key="2">
    <source>
        <dbReference type="SAM" id="SignalP"/>
    </source>
</evidence>
<dbReference type="Proteomes" id="UP001189429">
    <property type="component" value="Unassembled WGS sequence"/>
</dbReference>
<feature type="compositionally biased region" description="Basic residues" evidence="1">
    <location>
        <begin position="166"/>
        <end position="188"/>
    </location>
</feature>
<gene>
    <name evidence="4" type="ORF">PCOR1329_LOCUS37826</name>
</gene>
<organism evidence="4 5">
    <name type="scientific">Prorocentrum cordatum</name>
    <dbReference type="NCBI Taxonomy" id="2364126"/>
    <lineage>
        <taxon>Eukaryota</taxon>
        <taxon>Sar</taxon>
        <taxon>Alveolata</taxon>
        <taxon>Dinophyceae</taxon>
        <taxon>Prorocentrales</taxon>
        <taxon>Prorocentraceae</taxon>
        <taxon>Prorocentrum</taxon>
    </lineage>
</organism>
<keyword evidence="2" id="KW-0732">Signal</keyword>
<protein>
    <recommendedName>
        <fullName evidence="3">Cathepsin propeptide inhibitor domain-containing protein</fullName>
    </recommendedName>
</protein>
<name>A0ABN9TCN8_9DINO</name>
<feature type="compositionally biased region" description="Low complexity" evidence="1">
    <location>
        <begin position="203"/>
        <end position="221"/>
    </location>
</feature>
<dbReference type="InterPro" id="IPR038765">
    <property type="entry name" value="Papain-like_cys_pep_sf"/>
</dbReference>
<dbReference type="SMART" id="SM00848">
    <property type="entry name" value="Inhibitor_I29"/>
    <property type="match status" value="1"/>
</dbReference>